<protein>
    <submittedName>
        <fullName evidence="1">Uncharacterized protein</fullName>
    </submittedName>
</protein>
<gene>
    <name evidence="1" type="ORF">AC578_1263</name>
</gene>
<reference evidence="1 2" key="1">
    <citation type="submission" date="2015-07" db="EMBL/GenBank/DDBJ databases">
        <title>Comparative genomics of the Sigatoka disease complex on banana suggests a link between parallel evolutionary changes in Pseudocercospora fijiensis and Pseudocercospora eumusae and increased virulence on the banana host.</title>
        <authorList>
            <person name="Chang T.-C."/>
            <person name="Salvucci A."/>
            <person name="Crous P.W."/>
            <person name="Stergiopoulos I."/>
        </authorList>
    </citation>
    <scope>NUCLEOTIDE SEQUENCE [LARGE SCALE GENOMIC DNA]</scope>
    <source>
        <strain evidence="1 2">CBS 114824</strain>
    </source>
</reference>
<sequence>MVQTREFTRAQPTVYWKLIEARSKGEACQLLDIKGVKYPKSISAARAKHLYLRAQRHLLVYEKCSVEELRKFCTARHIPVQTANSRSKGQSAKLLVARLEEADESMTLEKFLDLPPELRVLSLPEFYDCFHFSALVLFYHSDVPSLMGYDLASECRNFIPKAPQEVLNRLQNITLAGHLNPGCGGGIWEVVIELKTGRFKVQASEQFESYAPGPRQPSDEVQGVMERRASQFVEDRQQAGESRVTLRVNDAAAIIDLFLPTEQG</sequence>
<dbReference type="EMBL" id="LFZN01000108">
    <property type="protein sequence ID" value="KXS98681.1"/>
    <property type="molecule type" value="Genomic_DNA"/>
</dbReference>
<keyword evidence="2" id="KW-1185">Reference proteome</keyword>
<evidence type="ECO:0000313" key="1">
    <source>
        <dbReference type="EMBL" id="KXS98681.1"/>
    </source>
</evidence>
<dbReference type="OrthoDB" id="3634800at2759"/>
<proteinExistence type="predicted"/>
<evidence type="ECO:0000313" key="2">
    <source>
        <dbReference type="Proteomes" id="UP000070133"/>
    </source>
</evidence>
<accession>A0A139H8E4</accession>
<dbReference type="Proteomes" id="UP000070133">
    <property type="component" value="Unassembled WGS sequence"/>
</dbReference>
<dbReference type="AlphaFoldDB" id="A0A139H8E4"/>
<name>A0A139H8E4_9PEZI</name>
<organism evidence="1 2">
    <name type="scientific">Pseudocercospora eumusae</name>
    <dbReference type="NCBI Taxonomy" id="321146"/>
    <lineage>
        <taxon>Eukaryota</taxon>
        <taxon>Fungi</taxon>
        <taxon>Dikarya</taxon>
        <taxon>Ascomycota</taxon>
        <taxon>Pezizomycotina</taxon>
        <taxon>Dothideomycetes</taxon>
        <taxon>Dothideomycetidae</taxon>
        <taxon>Mycosphaerellales</taxon>
        <taxon>Mycosphaerellaceae</taxon>
        <taxon>Pseudocercospora</taxon>
    </lineage>
</organism>
<comment type="caution">
    <text evidence="1">The sequence shown here is derived from an EMBL/GenBank/DDBJ whole genome shotgun (WGS) entry which is preliminary data.</text>
</comment>